<dbReference type="EMBL" id="CP013690">
    <property type="protein sequence ID" value="ALU26975.1"/>
    <property type="molecule type" value="Genomic_DNA"/>
</dbReference>
<proteinExistence type="predicted"/>
<keyword evidence="1" id="KW-0472">Membrane</keyword>
<feature type="transmembrane region" description="Helical" evidence="1">
    <location>
        <begin position="78"/>
        <end position="96"/>
    </location>
</feature>
<evidence type="ECO:0000313" key="3">
    <source>
        <dbReference type="Proteomes" id="UP000069030"/>
    </source>
</evidence>
<keyword evidence="1" id="KW-0812">Transmembrane</keyword>
<evidence type="ECO:0000313" key="2">
    <source>
        <dbReference type="EMBL" id="ALU26975.1"/>
    </source>
</evidence>
<accession>A0AAI8G5F6</accession>
<dbReference type="Proteomes" id="UP000069030">
    <property type="component" value="Chromosome"/>
</dbReference>
<feature type="transmembrane region" description="Helical" evidence="1">
    <location>
        <begin position="54"/>
        <end position="72"/>
    </location>
</feature>
<dbReference type="KEGG" id="mod:AS202_12800"/>
<name>A0AAI8G5F6_9FLAO</name>
<sequence>MTSQEGKSIIRQAVIKGKTEYCHLILEPKPKIVFTIDGKISSHQTTILGKENGFFSWMQFVVIIMFILSLLTYYYVGFYYALIPSIITAYLLYVIYSSWDMTTVHVIDKQDVIEVNLVKRTYLSATGFDIRFKDSKGNRKVRRFLLANQGAGREEFYEKAKELFRNYGYM</sequence>
<gene>
    <name evidence="2" type="ORF">AS202_12800</name>
</gene>
<reference evidence="2 3" key="1">
    <citation type="journal article" date="2016" name="J. Zhejiang Univ. Sci. B">
        <title>Antibiotic resistance mechanisms of Myroides sp.</title>
        <authorList>
            <person name="Hu S."/>
            <person name="Yuan S."/>
            <person name="Qu H."/>
            <person name="Jiang T."/>
            <person name="Zhou Y."/>
            <person name="Wang M."/>
            <person name="Ming D."/>
        </authorList>
    </citation>
    <scope>NUCLEOTIDE SEQUENCE [LARGE SCALE GENOMIC DNA]</scope>
    <source>
        <strain evidence="2 3">PR63039</strain>
    </source>
</reference>
<dbReference type="AlphaFoldDB" id="A0AAI8G5F6"/>
<protein>
    <recommendedName>
        <fullName evidence="4">Phosphoribosylaminoimidazolesuccinocarboxamide synthase</fullName>
    </recommendedName>
</protein>
<evidence type="ECO:0008006" key="4">
    <source>
        <dbReference type="Google" id="ProtNLM"/>
    </source>
</evidence>
<dbReference type="RefSeq" id="WP_016649557.1">
    <property type="nucleotide sequence ID" value="NZ_CP013690.1"/>
</dbReference>
<keyword evidence="1" id="KW-1133">Transmembrane helix</keyword>
<organism evidence="2 3">
    <name type="scientific">Myroides odoratimimus</name>
    <dbReference type="NCBI Taxonomy" id="76832"/>
    <lineage>
        <taxon>Bacteria</taxon>
        <taxon>Pseudomonadati</taxon>
        <taxon>Bacteroidota</taxon>
        <taxon>Flavobacteriia</taxon>
        <taxon>Flavobacteriales</taxon>
        <taxon>Flavobacteriaceae</taxon>
        <taxon>Myroides</taxon>
    </lineage>
</organism>
<evidence type="ECO:0000256" key="1">
    <source>
        <dbReference type="SAM" id="Phobius"/>
    </source>
</evidence>